<proteinExistence type="predicted"/>
<dbReference type="AlphaFoldDB" id="R4Z404"/>
<evidence type="ECO:0000313" key="3">
    <source>
        <dbReference type="Proteomes" id="UP000018291"/>
    </source>
</evidence>
<accession>R4Z404</accession>
<dbReference type="Proteomes" id="UP000018291">
    <property type="component" value="Unassembled WGS sequence"/>
</dbReference>
<dbReference type="InterPro" id="IPR041535">
    <property type="entry name" value="VbhA"/>
</dbReference>
<feature type="domain" description="Antitoxin VbhA" evidence="1">
    <location>
        <begin position="10"/>
        <end position="54"/>
    </location>
</feature>
<dbReference type="HOGENOM" id="CLU_2823087_0_0_11"/>
<reference evidence="2 3" key="1">
    <citation type="journal article" date="2013" name="ISME J.">
        <title>Metabolic model for the filamentous 'Candidatus Microthrix parvicella' based on genomic and metagenomic analyses.</title>
        <authorList>
            <person name="Jon McIlroy S."/>
            <person name="Kristiansen R."/>
            <person name="Albertsen M."/>
            <person name="Michael Karst S."/>
            <person name="Rossetti S."/>
            <person name="Lund Nielsen J."/>
            <person name="Tandoi V."/>
            <person name="James Seviour R."/>
            <person name="Nielsen P.H."/>
        </authorList>
    </citation>
    <scope>NUCLEOTIDE SEQUENCE [LARGE SCALE GENOMIC DNA]</scope>
    <source>
        <strain evidence="2 3">RN1</strain>
    </source>
</reference>
<organism evidence="2 3">
    <name type="scientific">Candidatus Neomicrothrix parvicella RN1</name>
    <dbReference type="NCBI Taxonomy" id="1229780"/>
    <lineage>
        <taxon>Bacteria</taxon>
        <taxon>Bacillati</taxon>
        <taxon>Actinomycetota</taxon>
        <taxon>Acidimicrobiia</taxon>
        <taxon>Acidimicrobiales</taxon>
        <taxon>Microthrixaceae</taxon>
        <taxon>Candidatus Neomicrothrix</taxon>
    </lineage>
</organism>
<gene>
    <name evidence="2" type="ORF">BN381_70099</name>
</gene>
<evidence type="ECO:0000259" key="1">
    <source>
        <dbReference type="Pfam" id="PF18495"/>
    </source>
</evidence>
<dbReference type="EMBL" id="CANL01000067">
    <property type="protein sequence ID" value="CCM65400.1"/>
    <property type="molecule type" value="Genomic_DNA"/>
</dbReference>
<dbReference type="RefSeq" id="WP_012230071.1">
    <property type="nucleotide sequence ID" value="NZ_HG422565.1"/>
</dbReference>
<evidence type="ECO:0000313" key="2">
    <source>
        <dbReference type="EMBL" id="CCM65400.1"/>
    </source>
</evidence>
<dbReference type="Pfam" id="PF18495">
    <property type="entry name" value="VbhA"/>
    <property type="match status" value="1"/>
</dbReference>
<protein>
    <recommendedName>
        <fullName evidence="1">Antitoxin VbhA domain-containing protein</fullName>
    </recommendedName>
</protein>
<comment type="caution">
    <text evidence="2">The sequence shown here is derived from an EMBL/GenBank/DDBJ whole genome shotgun (WGS) entry which is preliminary data.</text>
</comment>
<dbReference type="InterPro" id="IPR043038">
    <property type="entry name" value="VbhA_sf"/>
</dbReference>
<dbReference type="Gene3D" id="1.10.8.1050">
    <property type="entry name" value="Antitoxin VbhA-like"/>
    <property type="match status" value="1"/>
</dbReference>
<sequence>MATTAKTSSRAVAAAVADARLEGIELHPDAISILDQLDAGHIDSDTAGRELLARHGITAPAGHPFA</sequence>
<keyword evidence="3" id="KW-1185">Reference proteome</keyword>
<name>R4Z404_9ACTN</name>